<organism evidence="1">
    <name type="scientific">mine drainage metagenome</name>
    <dbReference type="NCBI Taxonomy" id="410659"/>
    <lineage>
        <taxon>unclassified sequences</taxon>
        <taxon>metagenomes</taxon>
        <taxon>ecological metagenomes</taxon>
    </lineage>
</organism>
<sequence>MKTTRACRQAFGSRVRVIRGRCQANARPSTVADLITGRVTRV</sequence>
<dbReference type="EMBL" id="UOYP01000548">
    <property type="protein sequence ID" value="VAY89228.1"/>
    <property type="molecule type" value="Genomic_DNA"/>
</dbReference>
<dbReference type="AlphaFoldDB" id="A0A3P3ZQQ1"/>
<keyword evidence="1" id="KW-0548">Nucleotidyltransferase</keyword>
<name>A0A3P3ZQQ1_9ZZZZ</name>
<keyword evidence="1" id="KW-0808">Transferase</keyword>
<dbReference type="GO" id="GO:0061710">
    <property type="term" value="F:L-threonylcarbamoyladenylate synthase"/>
    <property type="evidence" value="ECO:0007669"/>
    <property type="project" value="UniProtKB-EC"/>
</dbReference>
<reference evidence="1" key="1">
    <citation type="submission" date="2018-10" db="EMBL/GenBank/DDBJ databases">
        <authorList>
            <person name="Plewniak F."/>
        </authorList>
    </citation>
    <scope>NUCLEOTIDE SEQUENCE</scope>
</reference>
<dbReference type="EC" id="2.7.7.87" evidence="1"/>
<protein>
    <submittedName>
        <fullName evidence="1">Threonylcarbamoyl-AMP synthase</fullName>
        <ecNumber evidence="1">2.7.7.87</ecNumber>
    </submittedName>
</protein>
<evidence type="ECO:0000313" key="1">
    <source>
        <dbReference type="EMBL" id="VAY89228.1"/>
    </source>
</evidence>
<accession>A0A3P3ZQQ1</accession>
<gene>
    <name evidence="1" type="ORF">CARN8_5920001</name>
</gene>
<proteinExistence type="predicted"/>